<comment type="caution">
    <text evidence="1">The sequence shown here is derived from an EMBL/GenBank/DDBJ whole genome shotgun (WGS) entry which is preliminary data.</text>
</comment>
<dbReference type="RefSeq" id="WP_135621318.1">
    <property type="nucleotide sequence ID" value="NZ_RQGD01000002.1"/>
</dbReference>
<proteinExistence type="predicted"/>
<dbReference type="Proteomes" id="UP000297693">
    <property type="component" value="Unassembled WGS sequence"/>
</dbReference>
<reference evidence="1" key="1">
    <citation type="journal article" date="2019" name="PLoS Negl. Trop. Dis.">
        <title>Revisiting the worldwide diversity of Leptospira species in the environment.</title>
        <authorList>
            <person name="Vincent A.T."/>
            <person name="Schiettekatte O."/>
            <person name="Bourhy P."/>
            <person name="Veyrier F.J."/>
            <person name="Picardeau M."/>
        </authorList>
    </citation>
    <scope>NUCLEOTIDE SEQUENCE [LARGE SCALE GENOMIC DNA]</scope>
    <source>
        <strain evidence="1">201702476</strain>
    </source>
</reference>
<organism evidence="1 2">
    <name type="scientific">Leptospira ognonensis</name>
    <dbReference type="NCBI Taxonomy" id="2484945"/>
    <lineage>
        <taxon>Bacteria</taxon>
        <taxon>Pseudomonadati</taxon>
        <taxon>Spirochaetota</taxon>
        <taxon>Spirochaetia</taxon>
        <taxon>Leptospirales</taxon>
        <taxon>Leptospiraceae</taxon>
        <taxon>Leptospira</taxon>
    </lineage>
</organism>
<evidence type="ECO:0000313" key="1">
    <source>
        <dbReference type="EMBL" id="TGL63820.1"/>
    </source>
</evidence>
<evidence type="ECO:0000313" key="2">
    <source>
        <dbReference type="Proteomes" id="UP000297693"/>
    </source>
</evidence>
<dbReference type="EMBL" id="RQGD01000002">
    <property type="protein sequence ID" value="TGL63820.1"/>
    <property type="molecule type" value="Genomic_DNA"/>
</dbReference>
<dbReference type="OrthoDB" id="343624at2"/>
<accession>A0A4V3JSA5</accession>
<gene>
    <name evidence="1" type="ORF">EHQ58_00160</name>
</gene>
<keyword evidence="2" id="KW-1185">Reference proteome</keyword>
<dbReference type="AlphaFoldDB" id="A0A4V3JSA5"/>
<sequence length="255" mass="29114">MTVEKKIVNHPLFPKVIAAYQQSLIKRYSSESLLAYPQFQSIPRETIELLIQFFLGALYPEFENRIKLDAAFRALAGFVYHPSKLWGILGNLAASLFRFGKHFPAALKAGLAALHAYVTAHKFEEILIRETDAEALLGDPFQTEDGFIKILARIPQKDADAFREDIGRLFRIFTDQVLVDKIILIMEDVLKKMQAKGFIYTQDDHRAIELGISILKQGRFIFDALSMSEMNLIIEAIDTVEKDFFLKAKETTRLN</sequence>
<protein>
    <submittedName>
        <fullName evidence="1">Uncharacterized protein</fullName>
    </submittedName>
</protein>
<name>A0A4V3JSA5_9LEPT</name>